<dbReference type="InterPro" id="IPR014801">
    <property type="entry name" value="Mediator_Med5_fun"/>
</dbReference>
<keyword evidence="7 9" id="KW-0539">Nucleus</keyword>
<dbReference type="EMBL" id="ONZQ02000004">
    <property type="protein sequence ID" value="SPO00715.1"/>
    <property type="molecule type" value="Genomic_DNA"/>
</dbReference>
<dbReference type="GO" id="GO:0003712">
    <property type="term" value="F:transcription coregulator activity"/>
    <property type="evidence" value="ECO:0007669"/>
    <property type="project" value="InterPro"/>
</dbReference>
<proteinExistence type="inferred from homology"/>
<dbReference type="PANTHER" id="PTHR35784">
    <property type="entry name" value="MEDIATOR OF RNA POLYMERASE II TRANSCRIPTION SUBUNIT 5"/>
    <property type="match status" value="1"/>
</dbReference>
<evidence type="ECO:0000256" key="2">
    <source>
        <dbReference type="ARBA" id="ARBA00008782"/>
    </source>
</evidence>
<sequence length="1045" mass="113560">MTAVPETAVTTRDLVLRVQVASMKAWDSFLDKCLFRRLSLPQFESFAPHLRSKHPLPPDALADLLLRPRAGNTDSLDPRIPLYLQAVLALDYTDAPAVLKALYRYSTSHTQSNSGDEGLPPVRWASSYAAEEVMFYRLTKAVVQGSAITRGDDALRMMDIVAKWMALFTGAFATFATDVMGQLEDGGAREEMESARAAFVALLISVCENQAVLRAVGRPSTKKVRKAMLGSLINFVPTLQNASIAERLELFRSTMATFEPADKTKDAENGIDELLDSAVGHESVMLSELPIANSRAGLYIYLNACLVGRPLLDDHALFTYLHNRYQGDVQTAAIDLILASFDVLANAVFRNDGQRVAHLLRSYLINKLPLILVTLGHSMFPPASPEFCITEALSQVDTNTFPTMSSMFDDSRHNNPVTENVREEFCFACCLHDLMPQSHIETLLGENTYQTLPSGGRYIKDDLVRDCMANPEKIQSLIGELDNMDGNVGAVCQALTEVLARLCANKETMSLKILCSQLARKPLSLDVILLFAKPSAILQPICDLLDDWRYDEDQNEYQPVYEEFGSILLLLLAFSYRYGLTAADLGIRSSRDSFVAKLLSQGHLSRPVDELTEQEKGHLNGWIHGLFDTEAGGLGDELMSSCPPQEFYLLVPTLFLSVAVAFDAGSLPEETLKGGLEYLVDTFLLPSLVPAIRFLSDYLCNDQSQEQKAVLRILQLLLSPSAISTEAQTMLLSVMNLVAKPLEHALRAYQRRDPKSLQIEPLLRVLKDSLPLSRRTTGAEHTEMEAWSSTHGGGLTAAIRSTIGAFVHWSAHPAMNVVPTSYTHRQMLAGVKALGARLVLRVIMEEVQAQSNEGNASVAFDVATALICAPDVAHESAQAGPGSAMQALDESGNPPPAPERQVSLREALKEEAESFMKIQKRDPAMAEAVVRLHRRVCEQMAPSQAQMLQADLAASLDESTVQAAANAAAAAAAAQGDAMQVDAVGLDLMGGDSGGDMSLGSGGDGSFDLGDDIFGGLDGGGDPFDGWDTMGDSMGDSMGDGMDLS</sequence>
<name>A0AAE8MX25_9PEZI</name>
<dbReference type="PANTHER" id="PTHR35784:SF1">
    <property type="entry name" value="MEDIATOR OF RNA POLYMERASE II TRANSCRIPTION SUBUNIT 5"/>
    <property type="match status" value="1"/>
</dbReference>
<comment type="function">
    <text evidence="9">Component of the Mediator complex, a coactivator involved in the regulated transcription of nearly all RNA polymerase II-dependent genes. Mediator functions as a bridge to convey information from gene-specific regulatory proteins to the basal RNA polymerase II transcription machinery. Mediator is recruited to promoters by direct interactions with regulatory proteins and serves as a scaffold for the assembly of a functional preinitiation complex with RNA polymerase II and the general transcription factors.</text>
</comment>
<feature type="region of interest" description="Disordered" evidence="10">
    <location>
        <begin position="877"/>
        <end position="899"/>
    </location>
</feature>
<evidence type="ECO:0000256" key="10">
    <source>
        <dbReference type="SAM" id="MobiDB-lite"/>
    </source>
</evidence>
<comment type="subcellular location">
    <subcellularLocation>
        <location evidence="1 9">Nucleus</location>
    </subcellularLocation>
</comment>
<organism evidence="11 12">
    <name type="scientific">Cephalotrichum gorgonifer</name>
    <dbReference type="NCBI Taxonomy" id="2041049"/>
    <lineage>
        <taxon>Eukaryota</taxon>
        <taxon>Fungi</taxon>
        <taxon>Dikarya</taxon>
        <taxon>Ascomycota</taxon>
        <taxon>Pezizomycotina</taxon>
        <taxon>Sordariomycetes</taxon>
        <taxon>Hypocreomycetidae</taxon>
        <taxon>Microascales</taxon>
        <taxon>Microascaceae</taxon>
        <taxon>Cephalotrichum</taxon>
    </lineage>
</organism>
<dbReference type="GO" id="GO:0006357">
    <property type="term" value="P:regulation of transcription by RNA polymerase II"/>
    <property type="evidence" value="ECO:0007669"/>
    <property type="project" value="InterPro"/>
</dbReference>
<evidence type="ECO:0000313" key="11">
    <source>
        <dbReference type="EMBL" id="SPO00715.1"/>
    </source>
</evidence>
<evidence type="ECO:0000256" key="8">
    <source>
        <dbReference type="ARBA" id="ARBA00031256"/>
    </source>
</evidence>
<dbReference type="Proteomes" id="UP001187682">
    <property type="component" value="Unassembled WGS sequence"/>
</dbReference>
<evidence type="ECO:0000313" key="12">
    <source>
        <dbReference type="Proteomes" id="UP001187682"/>
    </source>
</evidence>
<comment type="similarity">
    <text evidence="2 9">Belongs to the Mediator complex subunit 5 family.</text>
</comment>
<comment type="caution">
    <text evidence="11">The sequence shown here is derived from an EMBL/GenBank/DDBJ whole genome shotgun (WGS) entry which is preliminary data.</text>
</comment>
<keyword evidence="12" id="KW-1185">Reference proteome</keyword>
<evidence type="ECO:0000256" key="3">
    <source>
        <dbReference type="ARBA" id="ARBA00020628"/>
    </source>
</evidence>
<gene>
    <name evidence="9" type="primary">MED5</name>
    <name evidence="11" type="ORF">DNG_03463</name>
</gene>
<evidence type="ECO:0000256" key="6">
    <source>
        <dbReference type="ARBA" id="ARBA00023163"/>
    </source>
</evidence>
<protein>
    <recommendedName>
        <fullName evidence="3 9">Mediator of RNA polymerase II transcription subunit 5</fullName>
    </recommendedName>
    <alternativeName>
        <fullName evidence="8 9">Mediator complex subunit 5</fullName>
    </alternativeName>
</protein>
<dbReference type="Pfam" id="PF08689">
    <property type="entry name" value="Med5"/>
    <property type="match status" value="1"/>
</dbReference>
<keyword evidence="6 9" id="KW-0804">Transcription</keyword>
<dbReference type="AlphaFoldDB" id="A0AAE8MX25"/>
<dbReference type="GO" id="GO:0016592">
    <property type="term" value="C:mediator complex"/>
    <property type="evidence" value="ECO:0007669"/>
    <property type="project" value="InterPro"/>
</dbReference>
<reference evidence="11" key="1">
    <citation type="submission" date="2018-03" db="EMBL/GenBank/DDBJ databases">
        <authorList>
            <person name="Guldener U."/>
        </authorList>
    </citation>
    <scope>NUCLEOTIDE SEQUENCE</scope>
</reference>
<evidence type="ECO:0000256" key="5">
    <source>
        <dbReference type="ARBA" id="ARBA00023159"/>
    </source>
</evidence>
<evidence type="ECO:0000256" key="7">
    <source>
        <dbReference type="ARBA" id="ARBA00023242"/>
    </source>
</evidence>
<keyword evidence="5 9" id="KW-0010">Activator</keyword>
<keyword evidence="4 9" id="KW-0805">Transcription regulation</keyword>
<evidence type="ECO:0000256" key="9">
    <source>
        <dbReference type="RuleBase" id="RU364142"/>
    </source>
</evidence>
<comment type="subunit">
    <text evidence="9">Component of the Mediator complex.</text>
</comment>
<evidence type="ECO:0000256" key="4">
    <source>
        <dbReference type="ARBA" id="ARBA00023015"/>
    </source>
</evidence>
<accession>A0AAE8MX25</accession>
<evidence type="ECO:0000256" key="1">
    <source>
        <dbReference type="ARBA" id="ARBA00004123"/>
    </source>
</evidence>